<keyword evidence="4 8" id="KW-0547">Nucleotide-binding</keyword>
<sequence>MLINSDATFAIFSRRRVHYRILNSSSDKENAMLTCNDCSTWEQFVNYIKTRCSKTAFENWIAPIQVLEESSEKIRLEIPNIFVQSYLLDNYKKDLCSFVPLDAEGNPALEFVVAEIKRSSPLVTPSIAKPATEVSEENKDFQLKLNGAYRFDNFIEGPSNQFVKSAALGIAARPGRSYNPLFIHGGVGLGKTHLLHAVGHYVREHHKNLRIHCITTEAFINDLVHHLRVKSIDKMKNFYRSLDLLLVDDIQFLQNRQNFEEEFCNTFETLIHLSKQIVVTSDKPPGQLKLSERIIARMEWGLVAHVGVPDLETRVAILQHKAEQKGLNIPNEIAFYIADHVYGNVRQLEGAINKLTAYCLLFNKPLTETTVRDTLKELFRAPSKQKVSVESILKSVATVFQVKIQDLKGSSRAKNVPLARQVAMYLAKTLITDSLVAIGAAFGKTHSTVLYACKTIEQKIEKDALLKNQISLCKNNIAIDSPQHFV</sequence>
<evidence type="ECO:0000313" key="15">
    <source>
        <dbReference type="Proteomes" id="UP000009287"/>
    </source>
</evidence>
<dbReference type="InterPro" id="IPR018312">
    <property type="entry name" value="Chromosome_initiator_DnaA_CS"/>
</dbReference>
<dbReference type="Proteomes" id="UP000009287">
    <property type="component" value="Chromosome"/>
</dbReference>
<evidence type="ECO:0000313" key="14">
    <source>
        <dbReference type="EMBL" id="AEP35111.1"/>
    </source>
</evidence>
<keyword evidence="6 8" id="KW-0446">Lipid-binding</keyword>
<evidence type="ECO:0000256" key="9">
    <source>
        <dbReference type="NCBIfam" id="TIGR00362"/>
    </source>
</evidence>
<dbReference type="InterPro" id="IPR038454">
    <property type="entry name" value="DnaA_N_sf"/>
</dbReference>
<name>G4NMB7_CHLT4</name>
<dbReference type="SMART" id="SM00760">
    <property type="entry name" value="Bac_DnaA_C"/>
    <property type="match status" value="1"/>
</dbReference>
<organism evidence="14 15">
    <name type="scientific">Chlamydia trachomatis serovar A (strain A2497)</name>
    <dbReference type="NCBI Taxonomy" id="580047"/>
    <lineage>
        <taxon>Bacteria</taxon>
        <taxon>Pseudomonadati</taxon>
        <taxon>Chlamydiota</taxon>
        <taxon>Chlamydiia</taxon>
        <taxon>Chlamydiales</taxon>
        <taxon>Chlamydiaceae</taxon>
        <taxon>Chlamydia/Chlamydophila group</taxon>
        <taxon>Chlamydia</taxon>
    </lineage>
</organism>
<dbReference type="Gene3D" id="1.10.1750.10">
    <property type="match status" value="1"/>
</dbReference>
<feature type="binding site" evidence="8">
    <location>
        <position position="188"/>
    </location>
    <ligand>
        <name>ATP</name>
        <dbReference type="ChEBI" id="CHEBI:30616"/>
    </ligand>
</feature>
<dbReference type="KEGG" id="cra:CTO_0297"/>
<evidence type="ECO:0000256" key="8">
    <source>
        <dbReference type="HAMAP-Rule" id="MF_00377"/>
    </source>
</evidence>
<dbReference type="GO" id="GO:0005737">
    <property type="term" value="C:cytoplasm"/>
    <property type="evidence" value="ECO:0007669"/>
    <property type="project" value="UniProtKB-SubCell"/>
</dbReference>
<dbReference type="SMART" id="SM00382">
    <property type="entry name" value="AAA"/>
    <property type="match status" value="1"/>
</dbReference>
<comment type="subunit">
    <text evidence="8">Oligomerizes as a right-handed, spiral filament on DNA at oriC.</text>
</comment>
<dbReference type="AlphaFoldDB" id="G4NMB7"/>
<evidence type="ECO:0000256" key="5">
    <source>
        <dbReference type="ARBA" id="ARBA00022840"/>
    </source>
</evidence>
<dbReference type="InterPro" id="IPR013317">
    <property type="entry name" value="DnaA_dom"/>
</dbReference>
<dbReference type="InterPro" id="IPR020591">
    <property type="entry name" value="Chromosome_initiator_DnaA-like"/>
</dbReference>
<dbReference type="InterPro" id="IPR001957">
    <property type="entry name" value="Chromosome_initiator_DnaA"/>
</dbReference>
<feature type="binding site" evidence="8">
    <location>
        <position position="190"/>
    </location>
    <ligand>
        <name>ATP</name>
        <dbReference type="ChEBI" id="CHEBI:30616"/>
    </ligand>
</feature>
<dbReference type="Gene3D" id="3.40.50.300">
    <property type="entry name" value="P-loop containing nucleotide triphosphate hydrolases"/>
    <property type="match status" value="1"/>
</dbReference>
<evidence type="ECO:0000256" key="7">
    <source>
        <dbReference type="ARBA" id="ARBA00023125"/>
    </source>
</evidence>
<feature type="binding site" evidence="8">
    <location>
        <position position="191"/>
    </location>
    <ligand>
        <name>ATP</name>
        <dbReference type="ChEBI" id="CHEBI:30616"/>
    </ligand>
</feature>
<dbReference type="PATRIC" id="fig|580047.4.peg.302"/>
<feature type="binding site" evidence="8">
    <location>
        <position position="192"/>
    </location>
    <ligand>
        <name>ATP</name>
        <dbReference type="ChEBI" id="CHEBI:30616"/>
    </ligand>
</feature>
<feature type="domain" description="AAA+ ATPase" evidence="12">
    <location>
        <begin position="177"/>
        <end position="312"/>
    </location>
</feature>
<evidence type="ECO:0000256" key="3">
    <source>
        <dbReference type="ARBA" id="ARBA00022705"/>
    </source>
</evidence>
<evidence type="ECO:0000256" key="6">
    <source>
        <dbReference type="ARBA" id="ARBA00023121"/>
    </source>
</evidence>
<dbReference type="PANTHER" id="PTHR30050:SF2">
    <property type="entry name" value="CHROMOSOMAL REPLICATION INITIATOR PROTEIN DNAA"/>
    <property type="match status" value="1"/>
</dbReference>
<proteinExistence type="inferred from homology"/>
<feature type="domain" description="Chromosomal replication initiator DnaA C-terminal" evidence="13">
    <location>
        <begin position="388"/>
        <end position="456"/>
    </location>
</feature>
<keyword evidence="5 8" id="KW-0067">ATP-binding</keyword>
<comment type="caution">
    <text evidence="8">Lacks conserved residue(s) required for the propagation of feature annotation.</text>
</comment>
<keyword evidence="7 8" id="KW-0238">DNA-binding</keyword>
<dbReference type="InterPro" id="IPR027417">
    <property type="entry name" value="P-loop_NTPase"/>
</dbReference>
<feature type="region of interest" description="Domain IV, binds dsDNA" evidence="8">
    <location>
        <begin position="360"/>
        <end position="486"/>
    </location>
</feature>
<dbReference type="GO" id="GO:0003688">
    <property type="term" value="F:DNA replication origin binding"/>
    <property type="evidence" value="ECO:0007669"/>
    <property type="project" value="UniProtKB-UniRule"/>
</dbReference>
<comment type="subcellular location">
    <subcellularLocation>
        <location evidence="8">Cytoplasm</location>
    </subcellularLocation>
</comment>
<feature type="region of interest" description="Domain I, interacts with DnaA modulators" evidence="8">
    <location>
        <begin position="1"/>
        <end position="120"/>
    </location>
</feature>
<evidence type="ECO:0000256" key="1">
    <source>
        <dbReference type="ARBA" id="ARBA00006583"/>
    </source>
</evidence>
<keyword evidence="3 8" id="KW-0235">DNA replication</keyword>
<dbReference type="GO" id="GO:0006270">
    <property type="term" value="P:DNA replication initiation"/>
    <property type="evidence" value="ECO:0007669"/>
    <property type="project" value="UniProtKB-UniRule"/>
</dbReference>
<dbReference type="FunFam" id="3.40.50.300:FF:000668">
    <property type="entry name" value="Chromosomal replication initiator protein DnaA"/>
    <property type="match status" value="1"/>
</dbReference>
<dbReference type="InterPro" id="IPR010921">
    <property type="entry name" value="Trp_repressor/repl_initiator"/>
</dbReference>
<dbReference type="Pfam" id="PF00308">
    <property type="entry name" value="Bac_DnaA"/>
    <property type="match status" value="1"/>
</dbReference>
<evidence type="ECO:0000256" key="4">
    <source>
        <dbReference type="ARBA" id="ARBA00022741"/>
    </source>
</evidence>
<dbReference type="InterPro" id="IPR013159">
    <property type="entry name" value="DnaA_C"/>
</dbReference>
<dbReference type="Pfam" id="PF08299">
    <property type="entry name" value="Bac_DnaA_C"/>
    <property type="match status" value="1"/>
</dbReference>
<dbReference type="NCBIfam" id="TIGR00362">
    <property type="entry name" value="DnaA"/>
    <property type="match status" value="1"/>
</dbReference>
<evidence type="ECO:0000256" key="11">
    <source>
        <dbReference type="RuleBase" id="RU004227"/>
    </source>
</evidence>
<dbReference type="GO" id="GO:0005524">
    <property type="term" value="F:ATP binding"/>
    <property type="evidence" value="ECO:0007669"/>
    <property type="project" value="UniProtKB-UniRule"/>
</dbReference>
<dbReference type="PANTHER" id="PTHR30050">
    <property type="entry name" value="CHROMOSOMAL REPLICATION INITIATOR PROTEIN DNAA"/>
    <property type="match status" value="1"/>
</dbReference>
<protein>
    <recommendedName>
        <fullName evidence="8 9">Chromosomal replication initiator protein DnaA</fullName>
    </recommendedName>
</protein>
<dbReference type="GO" id="GO:0005886">
    <property type="term" value="C:plasma membrane"/>
    <property type="evidence" value="ECO:0007669"/>
    <property type="project" value="TreeGrafter"/>
</dbReference>
<comment type="function">
    <text evidence="8 10">Plays an essential role in the initiation and regulation of chromosomal replication. ATP-DnaA binds to the origin of replication (oriC) to initiate formation of the DNA replication initiation complex once per cell cycle. Binds the DnaA box (a 9 base pair repeat at the origin) and separates the double-stranded (ds)DNA. Forms a right-handed helical filament on oriC DNA; dsDNA binds to the exterior of the filament while single-stranded (ss)DNA is stabiized in the filament's interior. The ATP-DnaA-oriC complex binds and stabilizes one strand of the AT-rich DNA unwinding element (DUE), permitting loading of DNA polymerase. After initiation quickly degrades to an ADP-DnaA complex that is not apt for DNA replication. Binds acidic phospholipids.</text>
</comment>
<comment type="domain">
    <text evidence="8">Domain I is involved in oligomerization and binding regulators, domain II is flexibile and of varying length in different bacteria, domain III forms the AAA+ region, while domain IV binds dsDNA.</text>
</comment>
<dbReference type="PRINTS" id="PR00051">
    <property type="entry name" value="DNAA"/>
</dbReference>
<gene>
    <name evidence="8" type="primary">dnaA</name>
    <name evidence="14" type="ordered locus">CTO_0297</name>
</gene>
<dbReference type="EMBL" id="CP002401">
    <property type="protein sequence ID" value="AEP35111.1"/>
    <property type="molecule type" value="Genomic_DNA"/>
</dbReference>
<evidence type="ECO:0000256" key="10">
    <source>
        <dbReference type="RuleBase" id="RU000577"/>
    </source>
</evidence>
<dbReference type="SUPFAM" id="SSF48295">
    <property type="entry name" value="TrpR-like"/>
    <property type="match status" value="1"/>
</dbReference>
<reference evidence="14 15" key="1">
    <citation type="journal article" date="2011" name="J. Exp. Med.">
        <title>A live-attenuated chlamydial vaccine protects against trachoma in nonhuman primates.</title>
        <authorList>
            <person name="Kari L."/>
            <person name="Whitmire W.M."/>
            <person name="Olivares-Zavaleta N."/>
            <person name="Goheen M.M."/>
            <person name="Taylor L.D."/>
            <person name="Carlson J.H."/>
            <person name="Sturdevant G.L."/>
            <person name="Lu C."/>
            <person name="Bakios L.E."/>
            <person name="Randall L.B."/>
            <person name="Parnell M.J."/>
            <person name="Zhong G."/>
            <person name="Caldwell H.D."/>
        </authorList>
    </citation>
    <scope>NUCLEOTIDE SEQUENCE [LARGE SCALE GENOMIC DNA]</scope>
    <source>
        <strain evidence="14 15">A2497</strain>
    </source>
</reference>
<dbReference type="CDD" id="cd06571">
    <property type="entry name" value="Bac_DnaA_C"/>
    <property type="match status" value="1"/>
</dbReference>
<dbReference type="Gene3D" id="3.30.300.180">
    <property type="match status" value="1"/>
</dbReference>
<dbReference type="FunFam" id="1.10.8.60:FF:000003">
    <property type="entry name" value="Chromosomal replication initiator protein DnaA"/>
    <property type="match status" value="1"/>
</dbReference>
<comment type="similarity">
    <text evidence="1 8 11">Belongs to the DnaA family.</text>
</comment>
<dbReference type="GO" id="GO:0006275">
    <property type="term" value="P:regulation of DNA replication"/>
    <property type="evidence" value="ECO:0007669"/>
    <property type="project" value="UniProtKB-UniRule"/>
</dbReference>
<evidence type="ECO:0000256" key="2">
    <source>
        <dbReference type="ARBA" id="ARBA00022490"/>
    </source>
</evidence>
<dbReference type="GO" id="GO:0008289">
    <property type="term" value="F:lipid binding"/>
    <property type="evidence" value="ECO:0007669"/>
    <property type="project" value="UniProtKB-KW"/>
</dbReference>
<dbReference type="Pfam" id="PF22688">
    <property type="entry name" value="Hda_lid"/>
    <property type="match status" value="1"/>
</dbReference>
<dbReference type="SUPFAM" id="SSF52540">
    <property type="entry name" value="P-loop containing nucleoside triphosphate hydrolases"/>
    <property type="match status" value="1"/>
</dbReference>
<dbReference type="CDD" id="cd00009">
    <property type="entry name" value="AAA"/>
    <property type="match status" value="1"/>
</dbReference>
<dbReference type="InterPro" id="IPR024633">
    <property type="entry name" value="DnaA_N_dom"/>
</dbReference>
<dbReference type="Pfam" id="PF11638">
    <property type="entry name" value="DnaA_N"/>
    <property type="match status" value="1"/>
</dbReference>
<dbReference type="HAMAP" id="MF_00377">
    <property type="entry name" value="DnaA_bact"/>
    <property type="match status" value="1"/>
</dbReference>
<accession>G4NMB7</accession>
<dbReference type="InterPro" id="IPR055199">
    <property type="entry name" value="Hda_lid"/>
</dbReference>
<evidence type="ECO:0000259" key="13">
    <source>
        <dbReference type="SMART" id="SM00760"/>
    </source>
</evidence>
<dbReference type="InterPro" id="IPR003593">
    <property type="entry name" value="AAA+_ATPase"/>
</dbReference>
<evidence type="ECO:0000259" key="12">
    <source>
        <dbReference type="SMART" id="SM00382"/>
    </source>
</evidence>
<dbReference type="PROSITE" id="PS01008">
    <property type="entry name" value="DNAA"/>
    <property type="match status" value="1"/>
</dbReference>
<keyword evidence="2 8" id="KW-0963">Cytoplasm</keyword>
<dbReference type="Gene3D" id="1.10.8.60">
    <property type="match status" value="1"/>
</dbReference>